<gene>
    <name evidence="2" type="ORF">J2Z21_008392</name>
</gene>
<dbReference type="InterPro" id="IPR046732">
    <property type="entry name" value="DUF6624"/>
</dbReference>
<organism evidence="2 3">
    <name type="scientific">Streptomyces griseochromogenes</name>
    <dbReference type="NCBI Taxonomy" id="68214"/>
    <lineage>
        <taxon>Bacteria</taxon>
        <taxon>Bacillati</taxon>
        <taxon>Actinomycetota</taxon>
        <taxon>Actinomycetes</taxon>
        <taxon>Kitasatosporales</taxon>
        <taxon>Streptomycetaceae</taxon>
        <taxon>Streptomyces</taxon>
    </lineage>
</organism>
<dbReference type="Proteomes" id="UP001519309">
    <property type="component" value="Unassembled WGS sequence"/>
</dbReference>
<proteinExistence type="predicted"/>
<dbReference type="Pfam" id="PF00293">
    <property type="entry name" value="NUDIX"/>
    <property type="match status" value="1"/>
</dbReference>
<evidence type="ECO:0000259" key="1">
    <source>
        <dbReference type="PROSITE" id="PS51462"/>
    </source>
</evidence>
<dbReference type="PROSITE" id="PS51462">
    <property type="entry name" value="NUDIX"/>
    <property type="match status" value="1"/>
</dbReference>
<dbReference type="EMBL" id="JAGGLP010000029">
    <property type="protein sequence ID" value="MBP2055378.1"/>
    <property type="molecule type" value="Genomic_DNA"/>
</dbReference>
<name>A0ABS4M6V2_9ACTN</name>
<keyword evidence="3" id="KW-1185">Reference proteome</keyword>
<dbReference type="SUPFAM" id="SSF55811">
    <property type="entry name" value="Nudix"/>
    <property type="match status" value="1"/>
</dbReference>
<dbReference type="InterPro" id="IPR015797">
    <property type="entry name" value="NUDIX_hydrolase-like_dom_sf"/>
</dbReference>
<feature type="domain" description="Nudix hydrolase" evidence="1">
    <location>
        <begin position="3"/>
        <end position="168"/>
    </location>
</feature>
<comment type="caution">
    <text evidence="2">The sequence shown here is derived from an EMBL/GenBank/DDBJ whole genome shotgun (WGS) entry which is preliminary data.</text>
</comment>
<reference evidence="2 3" key="1">
    <citation type="submission" date="2021-03" db="EMBL/GenBank/DDBJ databases">
        <title>Genomic Encyclopedia of Type Strains, Phase IV (KMG-IV): sequencing the most valuable type-strain genomes for metagenomic binning, comparative biology and taxonomic classification.</title>
        <authorList>
            <person name="Goeker M."/>
        </authorList>
    </citation>
    <scope>NUCLEOTIDE SEQUENCE [LARGE SCALE GENOMIC DNA]</scope>
    <source>
        <strain evidence="2 3">DSM 40499</strain>
    </source>
</reference>
<dbReference type="Gene3D" id="3.90.79.10">
    <property type="entry name" value="Nucleoside Triphosphate Pyrophosphohydrolase"/>
    <property type="match status" value="1"/>
</dbReference>
<protein>
    <recommendedName>
        <fullName evidence="1">Nudix hydrolase domain-containing protein</fullName>
    </recommendedName>
</protein>
<dbReference type="RefSeq" id="WP_079147117.1">
    <property type="nucleotide sequence ID" value="NZ_CP016279.1"/>
</dbReference>
<sequence>MPVAHPTASTFVFARIGNDLRLGVITHPRLGDGMAPGGHCYTDEHPADAALRGLRDETGHQGRLLSAPSRRTLPESYPHPLAAQHPQAELEPWWTVRIPASADTQHPERHTHVEHIFVAVVERPFGPAAEGEHPFRWITPEELSTLQTPDDMRILATHLFQELPTLLEGTRGLRRDEALRQELLRRQKADQEARAIPVTHMNEADRAKLLSVEDDNTAWLHGVLRERGWPGWSTVGRDGAAAAWLLAQHADRHPQVQARCADLLAAAVLHGDAEPSHLAYLEDRLAVARQQPQWFGTQFRAGGDGGWEPFPLQDPDGVDERRAVIGLEPLAKYAQRIADTYKPSQ</sequence>
<dbReference type="Pfam" id="PF20329">
    <property type="entry name" value="DUF6624"/>
    <property type="match status" value="1"/>
</dbReference>
<evidence type="ECO:0000313" key="2">
    <source>
        <dbReference type="EMBL" id="MBP2055378.1"/>
    </source>
</evidence>
<evidence type="ECO:0000313" key="3">
    <source>
        <dbReference type="Proteomes" id="UP001519309"/>
    </source>
</evidence>
<accession>A0ABS4M6V2</accession>
<dbReference type="InterPro" id="IPR000086">
    <property type="entry name" value="NUDIX_hydrolase_dom"/>
</dbReference>